<dbReference type="InterPro" id="IPR051922">
    <property type="entry name" value="Bact_Sporulation_Assoc"/>
</dbReference>
<comment type="caution">
    <text evidence="4">The sequence shown here is derived from an EMBL/GenBank/DDBJ whole genome shotgun (WGS) entry which is preliminary data.</text>
</comment>
<dbReference type="Pfam" id="PF08486">
    <property type="entry name" value="SpoIID"/>
    <property type="match status" value="1"/>
</dbReference>
<feature type="region of interest" description="Disordered" evidence="1">
    <location>
        <begin position="67"/>
        <end position="90"/>
    </location>
</feature>
<evidence type="ECO:0000313" key="4">
    <source>
        <dbReference type="EMBL" id="CAH1193198.1"/>
    </source>
</evidence>
<dbReference type="InterPro" id="IPR013693">
    <property type="entry name" value="SpoIID/LytB_N"/>
</dbReference>
<keyword evidence="5" id="KW-1185">Reference proteome</keyword>
<organism evidence="4 5">
    <name type="scientific">Paenibacillus plantiphilus</name>
    <dbReference type="NCBI Taxonomy" id="2905650"/>
    <lineage>
        <taxon>Bacteria</taxon>
        <taxon>Bacillati</taxon>
        <taxon>Bacillota</taxon>
        <taxon>Bacilli</taxon>
        <taxon>Bacillales</taxon>
        <taxon>Paenibacillaceae</taxon>
        <taxon>Paenibacillus</taxon>
    </lineage>
</organism>
<feature type="transmembrane region" description="Helical" evidence="2">
    <location>
        <begin position="21"/>
        <end position="44"/>
    </location>
</feature>
<evidence type="ECO:0000256" key="1">
    <source>
        <dbReference type="SAM" id="MobiDB-lite"/>
    </source>
</evidence>
<feature type="domain" description="Sporulation stage II protein D amidase enhancer LytB N-terminal" evidence="3">
    <location>
        <begin position="108"/>
        <end position="213"/>
    </location>
</feature>
<evidence type="ECO:0000313" key="5">
    <source>
        <dbReference type="Proteomes" id="UP000838686"/>
    </source>
</evidence>
<reference evidence="4" key="1">
    <citation type="submission" date="2022-01" db="EMBL/GenBank/DDBJ databases">
        <authorList>
            <person name="Criscuolo A."/>
        </authorList>
    </citation>
    <scope>NUCLEOTIDE SEQUENCE</scope>
    <source>
        <strain evidence="4">CIP111893</strain>
    </source>
</reference>
<accession>A0ABM9BTG1</accession>
<name>A0ABM9BTG1_9BACL</name>
<keyword evidence="2" id="KW-0812">Transmembrane</keyword>
<evidence type="ECO:0000256" key="2">
    <source>
        <dbReference type="SAM" id="Phobius"/>
    </source>
</evidence>
<protein>
    <recommendedName>
        <fullName evidence="3">Sporulation stage II protein D amidase enhancer LytB N-terminal domain-containing protein</fullName>
    </recommendedName>
</protein>
<evidence type="ECO:0000259" key="3">
    <source>
        <dbReference type="Pfam" id="PF08486"/>
    </source>
</evidence>
<dbReference type="NCBIfam" id="TIGR02669">
    <property type="entry name" value="SpoIID_LytB"/>
    <property type="match status" value="1"/>
</dbReference>
<dbReference type="PANTHER" id="PTHR30032">
    <property type="entry name" value="N-ACETYLMURAMOYL-L-ALANINE AMIDASE-RELATED"/>
    <property type="match status" value="1"/>
</dbReference>
<gene>
    <name evidence="4" type="ORF">PAECIP111893_00402</name>
</gene>
<keyword evidence="2" id="KW-1133">Transmembrane helix</keyword>
<keyword evidence="2" id="KW-0472">Membrane</keyword>
<dbReference type="NCBIfam" id="TIGR02870">
    <property type="entry name" value="spore_II_D"/>
    <property type="match status" value="1"/>
</dbReference>
<dbReference type="EMBL" id="CAKMMF010000002">
    <property type="protein sequence ID" value="CAH1193198.1"/>
    <property type="molecule type" value="Genomic_DNA"/>
</dbReference>
<dbReference type="PANTHER" id="PTHR30032:SF4">
    <property type="entry name" value="AMIDASE ENHANCER"/>
    <property type="match status" value="1"/>
</dbReference>
<dbReference type="InterPro" id="IPR014225">
    <property type="entry name" value="Spore_II_D_firmicutes"/>
</dbReference>
<dbReference type="InterPro" id="IPR013486">
    <property type="entry name" value="SpoIID/LytB"/>
</dbReference>
<sequence length="383" mass="43087">MGRLRWNADKQYRWRFGTGRWWIFFAGGVAVVALVKGFALTHIFPHQEERSLPVHVVVEEEQQLPVAASKAESPAQIRKGQSDKNVSTGDKLSSYDRLRVQVYLATDKRMEKLPIELYVRGVLAAEMPIEFELEALKAQAIAARTYIYRRLYAGENDGLPPNAANADVTDSVKHQVYLSLNELFSRWKGEQKKVNLNKLNQAVEETKGQIITYGNEPIQAAFFSTSNGFTENAADYWSMDLPYLRSVASPWDKDLSPRYKEITTFKLSDAAERLGVKANEIRSMRVIETTEGKRVKEVAIGKKRFSGREVREKLGLASSQFNWTIEQEFISITTYGFGHGVGMSQWGANGMAKEGSTAEQIISHYYTGTQVEQASKLPIPGSS</sequence>
<proteinExistence type="predicted"/>
<dbReference type="Proteomes" id="UP000838686">
    <property type="component" value="Unassembled WGS sequence"/>
</dbReference>